<gene>
    <name evidence="2" type="ORF">DARMORV10_C04P36480.1</name>
</gene>
<dbReference type="Proteomes" id="UP001295469">
    <property type="component" value="Chromosome C04"/>
</dbReference>
<evidence type="ECO:0000313" key="2">
    <source>
        <dbReference type="EMBL" id="CAF1851133.1"/>
    </source>
</evidence>
<accession>A0A816JJJ8</accession>
<evidence type="ECO:0000256" key="1">
    <source>
        <dbReference type="SAM" id="MobiDB-lite"/>
    </source>
</evidence>
<name>A0A816JJJ8_BRANA</name>
<sequence length="44" mass="5108">MFSFLFLFYKSSGEKKDNDESVDVVKNNDGESVKASSCREKERR</sequence>
<dbReference type="AlphaFoldDB" id="A0A816JJJ8"/>
<reference evidence="2" key="1">
    <citation type="submission" date="2021-01" db="EMBL/GenBank/DDBJ databases">
        <authorList>
            <consortium name="Genoscope - CEA"/>
            <person name="William W."/>
        </authorList>
    </citation>
    <scope>NUCLEOTIDE SEQUENCE</scope>
</reference>
<organism evidence="2">
    <name type="scientific">Brassica napus</name>
    <name type="common">Rape</name>
    <dbReference type="NCBI Taxonomy" id="3708"/>
    <lineage>
        <taxon>Eukaryota</taxon>
        <taxon>Viridiplantae</taxon>
        <taxon>Streptophyta</taxon>
        <taxon>Embryophyta</taxon>
        <taxon>Tracheophyta</taxon>
        <taxon>Spermatophyta</taxon>
        <taxon>Magnoliopsida</taxon>
        <taxon>eudicotyledons</taxon>
        <taxon>Gunneridae</taxon>
        <taxon>Pentapetalae</taxon>
        <taxon>rosids</taxon>
        <taxon>malvids</taxon>
        <taxon>Brassicales</taxon>
        <taxon>Brassicaceae</taxon>
        <taxon>Brassiceae</taxon>
        <taxon>Brassica</taxon>
    </lineage>
</organism>
<feature type="compositionally biased region" description="Basic and acidic residues" evidence="1">
    <location>
        <begin position="26"/>
        <end position="44"/>
    </location>
</feature>
<protein>
    <submittedName>
        <fullName evidence="2">(rape) hypothetical protein</fullName>
    </submittedName>
</protein>
<dbReference type="EMBL" id="HG994368">
    <property type="protein sequence ID" value="CAF1851133.1"/>
    <property type="molecule type" value="Genomic_DNA"/>
</dbReference>
<feature type="region of interest" description="Disordered" evidence="1">
    <location>
        <begin position="14"/>
        <end position="44"/>
    </location>
</feature>
<proteinExistence type="predicted"/>